<reference evidence="1 2" key="1">
    <citation type="submission" date="2024-01" db="EMBL/GenBank/DDBJ databases">
        <title>The genomes of 5 underutilized Papilionoideae crops provide insights into root nodulation and disease resistanc.</title>
        <authorList>
            <person name="Jiang F."/>
        </authorList>
    </citation>
    <scope>NUCLEOTIDE SEQUENCE [LARGE SCALE GENOMIC DNA]</scope>
    <source>
        <strain evidence="1">LVBAO_FW01</strain>
        <tissue evidence="1">Leaves</tissue>
    </source>
</reference>
<proteinExistence type="predicted"/>
<accession>A0AAN9QGU1</accession>
<dbReference type="Proteomes" id="UP001367508">
    <property type="component" value="Unassembled WGS sequence"/>
</dbReference>
<sequence length="84" mass="9841">MLGKTKREMNEKLQLNVQFQISPILYNQTARVDGKCDESSHEFTDEPEPTVRAITNDITIFELVQRYFLLLFVHIIIRCEDIAI</sequence>
<keyword evidence="2" id="KW-1185">Reference proteome</keyword>
<comment type="caution">
    <text evidence="1">The sequence shown here is derived from an EMBL/GenBank/DDBJ whole genome shotgun (WGS) entry which is preliminary data.</text>
</comment>
<organism evidence="1 2">
    <name type="scientific">Canavalia gladiata</name>
    <name type="common">Sword bean</name>
    <name type="synonym">Dolichos gladiatus</name>
    <dbReference type="NCBI Taxonomy" id="3824"/>
    <lineage>
        <taxon>Eukaryota</taxon>
        <taxon>Viridiplantae</taxon>
        <taxon>Streptophyta</taxon>
        <taxon>Embryophyta</taxon>
        <taxon>Tracheophyta</taxon>
        <taxon>Spermatophyta</taxon>
        <taxon>Magnoliopsida</taxon>
        <taxon>eudicotyledons</taxon>
        <taxon>Gunneridae</taxon>
        <taxon>Pentapetalae</taxon>
        <taxon>rosids</taxon>
        <taxon>fabids</taxon>
        <taxon>Fabales</taxon>
        <taxon>Fabaceae</taxon>
        <taxon>Papilionoideae</taxon>
        <taxon>50 kb inversion clade</taxon>
        <taxon>NPAAA clade</taxon>
        <taxon>indigoferoid/millettioid clade</taxon>
        <taxon>Phaseoleae</taxon>
        <taxon>Canavalia</taxon>
    </lineage>
</organism>
<evidence type="ECO:0000313" key="2">
    <source>
        <dbReference type="Proteomes" id="UP001367508"/>
    </source>
</evidence>
<protein>
    <submittedName>
        <fullName evidence="1">Uncharacterized protein</fullName>
    </submittedName>
</protein>
<name>A0AAN9QGU1_CANGL</name>
<gene>
    <name evidence="1" type="ORF">VNO77_25063</name>
</gene>
<dbReference type="EMBL" id="JAYMYQ010000005">
    <property type="protein sequence ID" value="KAK7330858.1"/>
    <property type="molecule type" value="Genomic_DNA"/>
</dbReference>
<dbReference type="AlphaFoldDB" id="A0AAN9QGU1"/>
<evidence type="ECO:0000313" key="1">
    <source>
        <dbReference type="EMBL" id="KAK7330858.1"/>
    </source>
</evidence>